<dbReference type="Gene3D" id="1.10.405.10">
    <property type="entry name" value="Guanine Nucleotide Dissociation Inhibitor, domain 1"/>
    <property type="match status" value="1"/>
</dbReference>
<accession>A0A841U5E8</accession>
<dbReference type="Pfam" id="PF01593">
    <property type="entry name" value="Amino_oxidase"/>
    <property type="match status" value="1"/>
</dbReference>
<protein>
    <submittedName>
        <fullName evidence="2">FAD-dependent oxidoreductase</fullName>
    </submittedName>
</protein>
<dbReference type="AlphaFoldDB" id="A0A841U5E8"/>
<gene>
    <name evidence="2" type="ORF">H7B90_19200</name>
</gene>
<feature type="domain" description="Amine oxidase" evidence="1">
    <location>
        <begin position="41"/>
        <end position="511"/>
    </location>
</feature>
<dbReference type="PRINTS" id="PR00419">
    <property type="entry name" value="ADXRDTASE"/>
</dbReference>
<dbReference type="SUPFAM" id="SSF51905">
    <property type="entry name" value="FAD/NAD(P)-binding domain"/>
    <property type="match status" value="1"/>
</dbReference>
<dbReference type="EMBL" id="JACJVR010000074">
    <property type="protein sequence ID" value="MBB6693523.1"/>
    <property type="molecule type" value="Genomic_DNA"/>
</dbReference>
<proteinExistence type="predicted"/>
<evidence type="ECO:0000313" key="3">
    <source>
        <dbReference type="Proteomes" id="UP000553776"/>
    </source>
</evidence>
<evidence type="ECO:0000259" key="1">
    <source>
        <dbReference type="Pfam" id="PF01593"/>
    </source>
</evidence>
<dbReference type="PANTHER" id="PTHR10742:SF342">
    <property type="entry name" value="AMINE OXIDASE"/>
    <property type="match status" value="1"/>
</dbReference>
<dbReference type="Gene3D" id="3.50.50.60">
    <property type="entry name" value="FAD/NAD(P)-binding domain"/>
    <property type="match status" value="1"/>
</dbReference>
<dbReference type="InterPro" id="IPR036188">
    <property type="entry name" value="FAD/NAD-bd_sf"/>
</dbReference>
<dbReference type="Gene3D" id="3.90.660.10">
    <property type="match status" value="1"/>
</dbReference>
<sequence>MKDRRRFIMAFDQVFQFPSELRGGRQGGRPRHVGIIGAGAAGLSAAYELERLGHRVAIFEDSNRPGGRIRTHRFADGTHSELGAMRIPANHGCTMHYVKEFQLPTRRFVNYNPRAYYHIRDVKTRIGDPSALYPAFKLLPDESADPLRLYEHLMKELMTSLSPEEQREIFSPNLTSEKLRKYASISFWQFLKERVSPEAFDLIGHATGMIQYERASLLEVFVDYFGLFRVDQYELSGGMETLIQAFVSRLRAPIHYNTRVTGIQKTEGGVAVHYSRLGHKRTETFDYVVCTVPAPALTRIEFEPALPPRQRQAISGITYASSAKTIVHTSARPWEYEDGIYGGGSFTDLPIQQCWYPSDNAKPVDRATYAAFTGDSDSPYSEAPLNWIAKDKERSHGPGVLTASYLWEANARRFLSLSEEDQTDVVIGQIRKLHPGLDRYVDEVIHWSWDRQNSPGSGAFAYFAPGEHERYQQLLSQPYPAEKPAVFFAGEHLAVAHAWIQGSIQTALHAVLQIKSLSAAGQQEVAI</sequence>
<organism evidence="2 3">
    <name type="scientific">Cohnella xylanilytica</name>
    <dbReference type="NCBI Taxonomy" id="557555"/>
    <lineage>
        <taxon>Bacteria</taxon>
        <taxon>Bacillati</taxon>
        <taxon>Bacillota</taxon>
        <taxon>Bacilli</taxon>
        <taxon>Bacillales</taxon>
        <taxon>Paenibacillaceae</taxon>
        <taxon>Cohnella</taxon>
    </lineage>
</organism>
<evidence type="ECO:0000313" key="2">
    <source>
        <dbReference type="EMBL" id="MBB6693523.1"/>
    </source>
</evidence>
<dbReference type="Proteomes" id="UP000553776">
    <property type="component" value="Unassembled WGS sequence"/>
</dbReference>
<dbReference type="SUPFAM" id="SSF54373">
    <property type="entry name" value="FAD-linked reductases, C-terminal domain"/>
    <property type="match status" value="1"/>
</dbReference>
<dbReference type="InterPro" id="IPR050281">
    <property type="entry name" value="Flavin_monoamine_oxidase"/>
</dbReference>
<dbReference type="Gene3D" id="1.10.10.1620">
    <property type="match status" value="1"/>
</dbReference>
<reference evidence="2 3" key="1">
    <citation type="submission" date="2020-08" db="EMBL/GenBank/DDBJ databases">
        <title>Cohnella phylogeny.</title>
        <authorList>
            <person name="Dunlap C."/>
        </authorList>
    </citation>
    <scope>NUCLEOTIDE SEQUENCE [LARGE SCALE GENOMIC DNA]</scope>
    <source>
        <strain evidence="2 3">DSM 25239</strain>
    </source>
</reference>
<dbReference type="GO" id="GO:0001716">
    <property type="term" value="F:L-amino-acid oxidase activity"/>
    <property type="evidence" value="ECO:0007669"/>
    <property type="project" value="TreeGrafter"/>
</dbReference>
<comment type="caution">
    <text evidence="2">The sequence shown here is derived from an EMBL/GenBank/DDBJ whole genome shotgun (WGS) entry which is preliminary data.</text>
</comment>
<dbReference type="InterPro" id="IPR002937">
    <property type="entry name" value="Amino_oxidase"/>
</dbReference>
<name>A0A841U5E8_9BACL</name>
<dbReference type="GO" id="GO:0009063">
    <property type="term" value="P:amino acid catabolic process"/>
    <property type="evidence" value="ECO:0007669"/>
    <property type="project" value="TreeGrafter"/>
</dbReference>
<dbReference type="PANTHER" id="PTHR10742">
    <property type="entry name" value="FLAVIN MONOAMINE OXIDASE"/>
    <property type="match status" value="1"/>
</dbReference>
<keyword evidence="3" id="KW-1185">Reference proteome</keyword>